<dbReference type="Pfam" id="PF13531">
    <property type="entry name" value="SBP_bac_11"/>
    <property type="match status" value="1"/>
</dbReference>
<protein>
    <submittedName>
        <fullName evidence="6">Molybdate ABC transporter substrate-binding protein</fullName>
    </submittedName>
</protein>
<dbReference type="RefSeq" id="WP_281795503.1">
    <property type="nucleotide sequence ID" value="NZ_BSDR01000001.1"/>
</dbReference>
<proteinExistence type="inferred from homology"/>
<accession>A0A9W6FVA9</accession>
<keyword evidence="3 5" id="KW-0732">Signal</keyword>
<evidence type="ECO:0000256" key="4">
    <source>
        <dbReference type="PIRSR" id="PIRSR004846-1"/>
    </source>
</evidence>
<dbReference type="EMBL" id="BSDR01000001">
    <property type="protein sequence ID" value="GLI35560.1"/>
    <property type="molecule type" value="Genomic_DNA"/>
</dbReference>
<dbReference type="InterPro" id="IPR044084">
    <property type="entry name" value="AvModA-like_subst-bd"/>
</dbReference>
<dbReference type="SUPFAM" id="SSF53850">
    <property type="entry name" value="Periplasmic binding protein-like II"/>
    <property type="match status" value="1"/>
</dbReference>
<dbReference type="NCBIfam" id="TIGR01256">
    <property type="entry name" value="modA"/>
    <property type="match status" value="1"/>
</dbReference>
<keyword evidence="2 4" id="KW-0479">Metal-binding</keyword>
<dbReference type="GO" id="GO:0046872">
    <property type="term" value="F:metal ion binding"/>
    <property type="evidence" value="ECO:0007669"/>
    <property type="project" value="UniProtKB-KW"/>
</dbReference>
<keyword evidence="4" id="KW-0500">Molybdenum</keyword>
<dbReference type="InterPro" id="IPR050682">
    <property type="entry name" value="ModA/WtpA"/>
</dbReference>
<dbReference type="InterPro" id="IPR005950">
    <property type="entry name" value="ModA"/>
</dbReference>
<dbReference type="PIRSF" id="PIRSF004846">
    <property type="entry name" value="ModA"/>
    <property type="match status" value="1"/>
</dbReference>
<evidence type="ECO:0000256" key="5">
    <source>
        <dbReference type="SAM" id="SignalP"/>
    </source>
</evidence>
<evidence type="ECO:0000256" key="1">
    <source>
        <dbReference type="ARBA" id="ARBA00009175"/>
    </source>
</evidence>
<reference evidence="6" key="1">
    <citation type="submission" date="2022-12" db="EMBL/GenBank/DDBJ databases">
        <title>Reference genome sequencing for broad-spectrum identification of bacterial and archaeal isolates by mass spectrometry.</title>
        <authorList>
            <person name="Sekiguchi Y."/>
            <person name="Tourlousse D.M."/>
        </authorList>
    </citation>
    <scope>NUCLEOTIDE SEQUENCE</scope>
    <source>
        <strain evidence="6">ASRB1</strain>
    </source>
</reference>
<evidence type="ECO:0000313" key="7">
    <source>
        <dbReference type="Proteomes" id="UP001144372"/>
    </source>
</evidence>
<sequence>MLRARFLFAAATAVVLLLFTGTSHAEEPPVIAAAADLKFALEEVSVLFKKETGKEVKLSFGSSGNAFRQIVQGAPFQLFLSADEEYVLQLAKDGLAMDEGVLYAIGRIVLFAPHGSPLRPDAELNDLRAAINDGRLKKLAIANPEHAPYGRCAREVLIKAGLWDKVHDRLIFGDNIIQATQFAANGSTQGGIIAYSFALAPEVSKLGIFSLIPEDWHEPLRQRMALLKGAGETAKRFYEFVQTPPARQIFIRYGFVLPGE</sequence>
<comment type="caution">
    <text evidence="6">The sequence shown here is derived from an EMBL/GenBank/DDBJ whole genome shotgun (WGS) entry which is preliminary data.</text>
</comment>
<dbReference type="GO" id="GO:0015689">
    <property type="term" value="P:molybdate ion transport"/>
    <property type="evidence" value="ECO:0007669"/>
    <property type="project" value="InterPro"/>
</dbReference>
<evidence type="ECO:0000256" key="3">
    <source>
        <dbReference type="ARBA" id="ARBA00022729"/>
    </source>
</evidence>
<dbReference type="CDD" id="cd13539">
    <property type="entry name" value="PBP2_AvModA"/>
    <property type="match status" value="1"/>
</dbReference>
<feature type="chain" id="PRO_5040828789" evidence="5">
    <location>
        <begin position="26"/>
        <end position="260"/>
    </location>
</feature>
<comment type="similarity">
    <text evidence="1">Belongs to the bacterial solute-binding protein ModA family.</text>
</comment>
<feature type="signal peptide" evidence="5">
    <location>
        <begin position="1"/>
        <end position="25"/>
    </location>
</feature>
<dbReference type="Gene3D" id="3.40.190.10">
    <property type="entry name" value="Periplasmic binding protein-like II"/>
    <property type="match status" value="2"/>
</dbReference>
<feature type="binding site" evidence="4">
    <location>
        <position position="176"/>
    </location>
    <ligand>
        <name>molybdate</name>
        <dbReference type="ChEBI" id="CHEBI:36264"/>
    </ligand>
</feature>
<dbReference type="GO" id="GO:0030973">
    <property type="term" value="F:molybdate ion binding"/>
    <property type="evidence" value="ECO:0007669"/>
    <property type="project" value="InterPro"/>
</dbReference>
<organism evidence="6 7">
    <name type="scientific">Desulforhabdus amnigena</name>
    <dbReference type="NCBI Taxonomy" id="40218"/>
    <lineage>
        <taxon>Bacteria</taxon>
        <taxon>Pseudomonadati</taxon>
        <taxon>Thermodesulfobacteriota</taxon>
        <taxon>Syntrophobacteria</taxon>
        <taxon>Syntrophobacterales</taxon>
        <taxon>Syntrophobacteraceae</taxon>
        <taxon>Desulforhabdus</taxon>
    </lineage>
</organism>
<dbReference type="PANTHER" id="PTHR30632:SF14">
    <property type="entry name" value="TUNGSTATE_MOLYBDATE_CHROMATE-BINDING PROTEIN MODA"/>
    <property type="match status" value="1"/>
</dbReference>
<evidence type="ECO:0000256" key="2">
    <source>
        <dbReference type="ARBA" id="ARBA00022723"/>
    </source>
</evidence>
<keyword evidence="7" id="KW-1185">Reference proteome</keyword>
<dbReference type="Proteomes" id="UP001144372">
    <property type="component" value="Unassembled WGS sequence"/>
</dbReference>
<gene>
    <name evidence="6" type="primary">modA</name>
    <name evidence="6" type="ORF">DAMNIGENAA_29930</name>
</gene>
<name>A0A9W6FVA9_9BACT</name>
<dbReference type="PANTHER" id="PTHR30632">
    <property type="entry name" value="MOLYBDATE-BINDING PERIPLASMIC PROTEIN"/>
    <property type="match status" value="1"/>
</dbReference>
<feature type="binding site" evidence="4">
    <location>
        <position position="63"/>
    </location>
    <ligand>
        <name>molybdate</name>
        <dbReference type="ChEBI" id="CHEBI:36264"/>
    </ligand>
</feature>
<evidence type="ECO:0000313" key="6">
    <source>
        <dbReference type="EMBL" id="GLI35560.1"/>
    </source>
</evidence>
<dbReference type="AlphaFoldDB" id="A0A9W6FVA9"/>